<feature type="compositionally biased region" description="Basic and acidic residues" evidence="1">
    <location>
        <begin position="70"/>
        <end position="82"/>
    </location>
</feature>
<evidence type="ECO:0000313" key="2">
    <source>
        <dbReference type="EMBL" id="GAQ86570.1"/>
    </source>
</evidence>
<gene>
    <name evidence="2" type="ORF">KFL_002970080</name>
</gene>
<accession>A0A1Y1I6J1</accession>
<feature type="region of interest" description="Disordered" evidence="1">
    <location>
        <begin position="1"/>
        <end position="145"/>
    </location>
</feature>
<name>A0A1Y1I6J1_KLENI</name>
<feature type="compositionally biased region" description="Basic and acidic residues" evidence="1">
    <location>
        <begin position="102"/>
        <end position="111"/>
    </location>
</feature>
<sequence>MIEMAGIRGIRPSLPLEKFNKEKHAGPLDPLALTPRATAGTNGKKQPGSAPSGFKNGTTGASGTTTAANEAERKGKRVREETPSGAAPENAREPVAGANGKRTKEVARAEEGDFAGEGRGNWKPEEWGFIVRENPEFSGDGDDAM</sequence>
<keyword evidence="3" id="KW-1185">Reference proteome</keyword>
<evidence type="ECO:0000313" key="3">
    <source>
        <dbReference type="Proteomes" id="UP000054558"/>
    </source>
</evidence>
<feature type="compositionally biased region" description="Low complexity" evidence="1">
    <location>
        <begin position="57"/>
        <end position="68"/>
    </location>
</feature>
<dbReference type="EMBL" id="DF237246">
    <property type="protein sequence ID" value="GAQ86570.1"/>
    <property type="molecule type" value="Genomic_DNA"/>
</dbReference>
<reference evidence="2 3" key="1">
    <citation type="journal article" date="2014" name="Nat. Commun.">
        <title>Klebsormidium flaccidum genome reveals primary factors for plant terrestrial adaptation.</title>
        <authorList>
            <person name="Hori K."/>
            <person name="Maruyama F."/>
            <person name="Fujisawa T."/>
            <person name="Togashi T."/>
            <person name="Yamamoto N."/>
            <person name="Seo M."/>
            <person name="Sato S."/>
            <person name="Yamada T."/>
            <person name="Mori H."/>
            <person name="Tajima N."/>
            <person name="Moriyama T."/>
            <person name="Ikeuchi M."/>
            <person name="Watanabe M."/>
            <person name="Wada H."/>
            <person name="Kobayashi K."/>
            <person name="Saito M."/>
            <person name="Masuda T."/>
            <person name="Sasaki-Sekimoto Y."/>
            <person name="Mashiguchi K."/>
            <person name="Awai K."/>
            <person name="Shimojima M."/>
            <person name="Masuda S."/>
            <person name="Iwai M."/>
            <person name="Nobusawa T."/>
            <person name="Narise T."/>
            <person name="Kondo S."/>
            <person name="Saito H."/>
            <person name="Sato R."/>
            <person name="Murakawa M."/>
            <person name="Ihara Y."/>
            <person name="Oshima-Yamada Y."/>
            <person name="Ohtaka K."/>
            <person name="Satoh M."/>
            <person name="Sonobe K."/>
            <person name="Ishii M."/>
            <person name="Ohtani R."/>
            <person name="Kanamori-Sato M."/>
            <person name="Honoki R."/>
            <person name="Miyazaki D."/>
            <person name="Mochizuki H."/>
            <person name="Umetsu J."/>
            <person name="Higashi K."/>
            <person name="Shibata D."/>
            <person name="Kamiya Y."/>
            <person name="Sato N."/>
            <person name="Nakamura Y."/>
            <person name="Tabata S."/>
            <person name="Ida S."/>
            <person name="Kurokawa K."/>
            <person name="Ohta H."/>
        </authorList>
    </citation>
    <scope>NUCLEOTIDE SEQUENCE [LARGE SCALE GENOMIC DNA]</scope>
    <source>
        <strain evidence="2 3">NIES-2285</strain>
    </source>
</reference>
<evidence type="ECO:0000256" key="1">
    <source>
        <dbReference type="SAM" id="MobiDB-lite"/>
    </source>
</evidence>
<dbReference type="Proteomes" id="UP000054558">
    <property type="component" value="Unassembled WGS sequence"/>
</dbReference>
<organism evidence="2 3">
    <name type="scientific">Klebsormidium nitens</name>
    <name type="common">Green alga</name>
    <name type="synonym">Ulothrix nitens</name>
    <dbReference type="NCBI Taxonomy" id="105231"/>
    <lineage>
        <taxon>Eukaryota</taxon>
        <taxon>Viridiplantae</taxon>
        <taxon>Streptophyta</taxon>
        <taxon>Klebsormidiophyceae</taxon>
        <taxon>Klebsormidiales</taxon>
        <taxon>Klebsormidiaceae</taxon>
        <taxon>Klebsormidium</taxon>
    </lineage>
</organism>
<protein>
    <submittedName>
        <fullName evidence="2">Uncharacterized protein</fullName>
    </submittedName>
</protein>
<proteinExistence type="predicted"/>
<dbReference type="AlphaFoldDB" id="A0A1Y1I6J1"/>